<dbReference type="EMBL" id="LT629711">
    <property type="protein sequence ID" value="SDO88675.1"/>
    <property type="molecule type" value="Genomic_DNA"/>
</dbReference>
<gene>
    <name evidence="2" type="ORF">SAMN04489867_0858</name>
</gene>
<keyword evidence="3" id="KW-1185">Reference proteome</keyword>
<protein>
    <recommendedName>
        <fullName evidence="4">Peptidoglycan binding domain-containing protein</fullName>
    </recommendedName>
</protein>
<evidence type="ECO:0000256" key="1">
    <source>
        <dbReference type="SAM" id="MobiDB-lite"/>
    </source>
</evidence>
<organism evidence="2 3">
    <name type="scientific">Pedococcus dokdonensis</name>
    <dbReference type="NCBI Taxonomy" id="443156"/>
    <lineage>
        <taxon>Bacteria</taxon>
        <taxon>Bacillati</taxon>
        <taxon>Actinomycetota</taxon>
        <taxon>Actinomycetes</taxon>
        <taxon>Micrococcales</taxon>
        <taxon>Intrasporangiaceae</taxon>
        <taxon>Pedococcus</taxon>
    </lineage>
</organism>
<feature type="region of interest" description="Disordered" evidence="1">
    <location>
        <begin position="225"/>
        <end position="253"/>
    </location>
</feature>
<dbReference type="AlphaFoldDB" id="A0A1H0N871"/>
<evidence type="ECO:0000313" key="3">
    <source>
        <dbReference type="Proteomes" id="UP000199077"/>
    </source>
</evidence>
<dbReference type="OrthoDB" id="653560at2"/>
<accession>A0A1H0N871</accession>
<feature type="compositionally biased region" description="Polar residues" evidence="1">
    <location>
        <begin position="233"/>
        <end position="250"/>
    </location>
</feature>
<proteinExistence type="predicted"/>
<dbReference type="RefSeq" id="WP_091781929.1">
    <property type="nucleotide sequence ID" value="NZ_LT629711.1"/>
</dbReference>
<dbReference type="SUPFAM" id="SSF47090">
    <property type="entry name" value="PGBD-like"/>
    <property type="match status" value="1"/>
</dbReference>
<reference evidence="3" key="1">
    <citation type="submission" date="2016-10" db="EMBL/GenBank/DDBJ databases">
        <authorList>
            <person name="Varghese N."/>
            <person name="Submissions S."/>
        </authorList>
    </citation>
    <scope>NUCLEOTIDE SEQUENCE [LARGE SCALE GENOMIC DNA]</scope>
    <source>
        <strain evidence="3">DSM 22329</strain>
    </source>
</reference>
<sequence length="305" mass="32998">MPLSTIAAGSASVHVSKLGQNIALAKEIQTRLALLGCLDPPADGQFGSASRLTLARYAKHRGFGFKDAVTPQIAKGLLTDKADAVLPLKLGNDFASRMVRYLHAKGFFVARLPGFLNIVYVEGTDKSGRHNADKANVFNDRRTVFHFNAKGVPVLDLNALCTTEPGRFFTINPVNPDGAARIAFGQYKAWTVGFHHPELTAPRKHEALVQSATIKVFRDKNKDGIRPGDKQFNAGSGSGINQHSGHNQSPADIGKMSAGCLVGQNDAEHKKFMKIVKTDPRFAANHGYRFITTVIAGDDLDKVVP</sequence>
<dbReference type="InterPro" id="IPR036365">
    <property type="entry name" value="PGBD-like_sf"/>
</dbReference>
<evidence type="ECO:0008006" key="4">
    <source>
        <dbReference type="Google" id="ProtNLM"/>
    </source>
</evidence>
<dbReference type="STRING" id="443156.SAMN04489867_0858"/>
<name>A0A1H0N871_9MICO</name>
<dbReference type="Proteomes" id="UP000199077">
    <property type="component" value="Chromosome I"/>
</dbReference>
<evidence type="ECO:0000313" key="2">
    <source>
        <dbReference type="EMBL" id="SDO88675.1"/>
    </source>
</evidence>